<dbReference type="AlphaFoldDB" id="A0A915DIX6"/>
<dbReference type="Pfam" id="PF00009">
    <property type="entry name" value="GTP_EFTU"/>
    <property type="match status" value="1"/>
</dbReference>
<dbReference type="InterPro" id="IPR050055">
    <property type="entry name" value="EF-Tu_GTPase"/>
</dbReference>
<organism evidence="2 3">
    <name type="scientific">Ditylenchus dipsaci</name>
    <dbReference type="NCBI Taxonomy" id="166011"/>
    <lineage>
        <taxon>Eukaryota</taxon>
        <taxon>Metazoa</taxon>
        <taxon>Ecdysozoa</taxon>
        <taxon>Nematoda</taxon>
        <taxon>Chromadorea</taxon>
        <taxon>Rhabditida</taxon>
        <taxon>Tylenchina</taxon>
        <taxon>Tylenchomorpha</taxon>
        <taxon>Sphaerularioidea</taxon>
        <taxon>Anguinidae</taxon>
        <taxon>Anguininae</taxon>
        <taxon>Ditylenchus</taxon>
    </lineage>
</organism>
<accession>A0A915DIX6</accession>
<keyword evidence="2" id="KW-1185">Reference proteome</keyword>
<dbReference type="InterPro" id="IPR000795">
    <property type="entry name" value="T_Tr_GTP-bd_dom"/>
</dbReference>
<reference evidence="3" key="1">
    <citation type="submission" date="2022-11" db="UniProtKB">
        <authorList>
            <consortium name="WormBaseParasite"/>
        </authorList>
    </citation>
    <scope>IDENTIFICATION</scope>
</reference>
<dbReference type="GO" id="GO:0005525">
    <property type="term" value="F:GTP binding"/>
    <property type="evidence" value="ECO:0007669"/>
    <property type="project" value="InterPro"/>
</dbReference>
<protein>
    <submittedName>
        <fullName evidence="3">Tr-type G domain-containing protein</fullName>
    </submittedName>
</protein>
<proteinExistence type="predicted"/>
<dbReference type="GO" id="GO:0003924">
    <property type="term" value="F:GTPase activity"/>
    <property type="evidence" value="ECO:0007669"/>
    <property type="project" value="InterPro"/>
</dbReference>
<dbReference type="PANTHER" id="PTHR43721:SF3">
    <property type="entry name" value="GTP-BINDING PROTEIN 2"/>
    <property type="match status" value="1"/>
</dbReference>
<dbReference type="InterPro" id="IPR027417">
    <property type="entry name" value="P-loop_NTPase"/>
</dbReference>
<name>A0A915DIX6_9BILA</name>
<dbReference type="PANTHER" id="PTHR43721">
    <property type="entry name" value="ELONGATION FACTOR TU-RELATED"/>
    <property type="match status" value="1"/>
</dbReference>
<dbReference type="GO" id="GO:0003746">
    <property type="term" value="F:translation elongation factor activity"/>
    <property type="evidence" value="ECO:0007669"/>
    <property type="project" value="TreeGrafter"/>
</dbReference>
<dbReference type="Gene3D" id="3.40.50.300">
    <property type="entry name" value="P-loop containing nucleotide triphosphate hydrolases"/>
    <property type="match status" value="1"/>
</dbReference>
<feature type="domain" description="Tr-type G" evidence="1">
    <location>
        <begin position="42"/>
        <end position="112"/>
    </location>
</feature>
<dbReference type="SUPFAM" id="SSF52540">
    <property type="entry name" value="P-loop containing nucleoside triphosphate hydrolases"/>
    <property type="match status" value="1"/>
</dbReference>
<evidence type="ECO:0000313" key="3">
    <source>
        <dbReference type="WBParaSite" id="jg19743"/>
    </source>
</evidence>
<evidence type="ECO:0000259" key="1">
    <source>
        <dbReference type="Pfam" id="PF00009"/>
    </source>
</evidence>
<dbReference type="WBParaSite" id="jg19743">
    <property type="protein sequence ID" value="jg19743"/>
    <property type="gene ID" value="jg19743"/>
</dbReference>
<dbReference type="Proteomes" id="UP000887574">
    <property type="component" value="Unplaced"/>
</dbReference>
<sequence>MWTFNECVLDNGQGKTRLNFFRFRHEFLDQLQRAYFGRDGKYLKTTIYGVSGYNPNYCALVVNARTGATSMTREHLGLALALDIPVFIVLTKIDLVTKSQREKVLLNIERLIQTLGKISRQKSEL</sequence>
<evidence type="ECO:0000313" key="2">
    <source>
        <dbReference type="Proteomes" id="UP000887574"/>
    </source>
</evidence>